<comment type="catalytic activity">
    <reaction evidence="3">
        <text>ATP + H2O = ADP + phosphate + H(+)</text>
        <dbReference type="Rhea" id="RHEA:13065"/>
        <dbReference type="ChEBI" id="CHEBI:15377"/>
        <dbReference type="ChEBI" id="CHEBI:15378"/>
        <dbReference type="ChEBI" id="CHEBI:30616"/>
        <dbReference type="ChEBI" id="CHEBI:43474"/>
        <dbReference type="ChEBI" id="CHEBI:456216"/>
        <dbReference type="EC" id="5.6.2.3"/>
    </reaction>
</comment>
<sequence>MNDDEVFLFDEDVNQVTENQTEPFVAGQVQAIMFAAQDSFYKVLRIQVVEQNIDFDEEELVVTGSFGDIQLGAGYEFKGRVTNHARYGIQFAASNYTKQAPSTSSGLVNYLSSEQFKGVGKATAKKIVDALGIEAIDKILADEQVLDDLELSSKLKETLLTQLRQSDGMERAIIALNDYGFGAALATQIYQRYQLETLPTLKENPYQLILDIEGVSFNRVDQLAQQQGMDPLDARRIQAGTVAALNAVTFGAGDTFVELDPLIVAVQRLLEQSQNVAISSALIERALVTLTAAGIIVADGSRLYMRPVFEAEQVIAEKMVTLTKRTTGTFKRADVVTELKVVEQTQSFAYDEAQEDAMVAALTSNLFILTGGPGTGKTTIVNGIVATYRRLLRRDGLKPDEIDQAILLAAPTGRAAKRLAEATSLPASTIHRLLGITGRESGEALDIEELTGRLLVIDEMSMVDTQLFALLLEAIPAGMQIILVGDKDQLPSVGPGRVFFDLLATGLLNYRELELIHRQGQGSTIVELASAVKHGELPADFAVRQTDRSFFPAALKTVPKLVGKIAESWRDKGNSVADMQILAPMYKSAAGVHNLNQIAQEIFNPLTPKKREINIKYGDLNFSFRVGDKVMQTSNDPEHNVFNGDIGYITSILYAKDEVNPEKVDVITATFDAGEVTYVRQDFNQLTLAYATTIHKAQGAEFKLVIMPLVNYFSRMLQRNLLYTGLTRAAESLVLIGEESAFQRATATEGINRQTTLQERIKQAQTGETVVLEVEQTDDHVTTDEVSLVAPVVTAPEVVDYNLTLAKIDGAEIDPNIGMDQLSPYSFMN</sequence>
<keyword evidence="3" id="KW-0378">Hydrolase</keyword>
<keyword evidence="3" id="KW-0238">DNA-binding</keyword>
<dbReference type="InterPro" id="IPR006345">
    <property type="entry name" value="RecD2"/>
</dbReference>
<dbReference type="Pfam" id="PF23139">
    <property type="entry name" value="OB_YrrC"/>
    <property type="match status" value="1"/>
</dbReference>
<evidence type="ECO:0000259" key="4">
    <source>
        <dbReference type="Pfam" id="PF13538"/>
    </source>
</evidence>
<dbReference type="GO" id="GO:0009338">
    <property type="term" value="C:exodeoxyribonuclease V complex"/>
    <property type="evidence" value="ECO:0007669"/>
    <property type="project" value="TreeGrafter"/>
</dbReference>
<keyword evidence="2 3" id="KW-0067">ATP-binding</keyword>
<gene>
    <name evidence="3" type="primary">recD2</name>
    <name evidence="8" type="ORF">ESZ50_03440</name>
</gene>
<dbReference type="InterPro" id="IPR055446">
    <property type="entry name" value="RecD2_N_OB"/>
</dbReference>
<dbReference type="RefSeq" id="WP_148622200.1">
    <property type="nucleotide sequence ID" value="NZ_SDGZ01000010.1"/>
</dbReference>
<dbReference type="Proteomes" id="UP000371977">
    <property type="component" value="Unassembled WGS sequence"/>
</dbReference>
<dbReference type="CDD" id="cd17933">
    <property type="entry name" value="DEXSc_RecD-like"/>
    <property type="match status" value="1"/>
</dbReference>
<comment type="function">
    <text evidence="3">DNA-dependent ATPase and ATP-dependent 5'-3' DNA helicase. Has no activity on blunt DNA or DNA with 3'-overhangs, requires at least 10 bases of 5'-ssDNA for helicase activity.</text>
</comment>
<dbReference type="AlphaFoldDB" id="A0A6C2C804"/>
<evidence type="ECO:0000256" key="2">
    <source>
        <dbReference type="ARBA" id="ARBA00022840"/>
    </source>
</evidence>
<dbReference type="EMBL" id="SDGZ01000010">
    <property type="protein sequence ID" value="TYC50118.1"/>
    <property type="molecule type" value="Genomic_DNA"/>
</dbReference>
<feature type="binding site" evidence="3">
    <location>
        <begin position="374"/>
        <end position="378"/>
    </location>
    <ligand>
        <name>ATP</name>
        <dbReference type="ChEBI" id="CHEBI:30616"/>
    </ligand>
</feature>
<dbReference type="SUPFAM" id="SSF52540">
    <property type="entry name" value="P-loop containing nucleoside triphosphate hydrolases"/>
    <property type="match status" value="2"/>
</dbReference>
<organism evidence="8 9">
    <name type="scientific">Weissella muntiaci</name>
    <dbReference type="NCBI Taxonomy" id="2508881"/>
    <lineage>
        <taxon>Bacteria</taxon>
        <taxon>Bacillati</taxon>
        <taxon>Bacillota</taxon>
        <taxon>Bacilli</taxon>
        <taxon>Lactobacillales</taxon>
        <taxon>Lactobacillaceae</taxon>
        <taxon>Weissella</taxon>
    </lineage>
</organism>
<dbReference type="InterPro" id="IPR027785">
    <property type="entry name" value="UvrD-like_helicase_C"/>
</dbReference>
<dbReference type="GO" id="GO:0003677">
    <property type="term" value="F:DNA binding"/>
    <property type="evidence" value="ECO:0007669"/>
    <property type="project" value="UniProtKB-UniRule"/>
</dbReference>
<evidence type="ECO:0000313" key="8">
    <source>
        <dbReference type="EMBL" id="TYC50118.1"/>
    </source>
</evidence>
<dbReference type="OrthoDB" id="9803432at2"/>
<dbReference type="GO" id="GO:0043139">
    <property type="term" value="F:5'-3' DNA helicase activity"/>
    <property type="evidence" value="ECO:0007669"/>
    <property type="project" value="UniProtKB-UniRule"/>
</dbReference>
<dbReference type="Gene3D" id="1.10.10.2220">
    <property type="match status" value="1"/>
</dbReference>
<dbReference type="Gene3D" id="3.40.50.300">
    <property type="entry name" value="P-loop containing nucleotide triphosphate hydrolases"/>
    <property type="match status" value="2"/>
</dbReference>
<dbReference type="InterPro" id="IPR029493">
    <property type="entry name" value="RecD2-like_HHH"/>
</dbReference>
<evidence type="ECO:0000313" key="9">
    <source>
        <dbReference type="Proteomes" id="UP000371977"/>
    </source>
</evidence>
<dbReference type="CDD" id="cd18809">
    <property type="entry name" value="SF1_C_RecD"/>
    <property type="match status" value="1"/>
</dbReference>
<dbReference type="PANTHER" id="PTHR43788">
    <property type="entry name" value="DNA2/NAM7 HELICASE FAMILY MEMBER"/>
    <property type="match status" value="1"/>
</dbReference>
<keyword evidence="1 3" id="KW-0547">Nucleotide-binding</keyword>
<feature type="domain" description="UvrD-like helicase C-terminal" evidence="4">
    <location>
        <begin position="688"/>
        <end position="736"/>
    </location>
</feature>
<comment type="similarity">
    <text evidence="3">Belongs to the RecD family. RecD2 subfamily.</text>
</comment>
<proteinExistence type="inferred from homology"/>
<dbReference type="Pfam" id="PF18335">
    <property type="entry name" value="SH3_13"/>
    <property type="match status" value="1"/>
</dbReference>
<keyword evidence="3" id="KW-0413">Isomerase</keyword>
<evidence type="ECO:0000259" key="6">
    <source>
        <dbReference type="Pfam" id="PF18335"/>
    </source>
</evidence>
<dbReference type="InterPro" id="IPR050534">
    <property type="entry name" value="Coronavir_polyprotein_1ab"/>
</dbReference>
<dbReference type="GO" id="GO:0005524">
    <property type="term" value="F:ATP binding"/>
    <property type="evidence" value="ECO:0007669"/>
    <property type="project" value="UniProtKB-UniRule"/>
</dbReference>
<evidence type="ECO:0000256" key="3">
    <source>
        <dbReference type="HAMAP-Rule" id="MF_01488"/>
    </source>
</evidence>
<dbReference type="GO" id="GO:0006310">
    <property type="term" value="P:DNA recombination"/>
    <property type="evidence" value="ECO:0007669"/>
    <property type="project" value="InterPro"/>
</dbReference>
<dbReference type="GO" id="GO:0017116">
    <property type="term" value="F:single-stranded DNA helicase activity"/>
    <property type="evidence" value="ECO:0007669"/>
    <property type="project" value="TreeGrafter"/>
</dbReference>
<dbReference type="EC" id="5.6.2.3" evidence="3"/>
<dbReference type="Pfam" id="PF13538">
    <property type="entry name" value="UvrD_C_2"/>
    <property type="match status" value="1"/>
</dbReference>
<name>A0A6C2C804_9LACO</name>
<dbReference type="Gene3D" id="2.30.30.940">
    <property type="match status" value="1"/>
</dbReference>
<comment type="caution">
    <text evidence="8">The sequence shown here is derived from an EMBL/GenBank/DDBJ whole genome shotgun (WGS) entry which is preliminary data.</text>
</comment>
<feature type="domain" description="ATP-dependent RecD2 DNA helicase OB-fold" evidence="7">
    <location>
        <begin position="24"/>
        <end position="101"/>
    </location>
</feature>
<dbReference type="HAMAP" id="MF_01488">
    <property type="entry name" value="RecD2"/>
    <property type="match status" value="1"/>
</dbReference>
<dbReference type="Pfam" id="PF14490">
    <property type="entry name" value="HHH_RecD2"/>
    <property type="match status" value="1"/>
</dbReference>
<reference evidence="8 9" key="1">
    <citation type="submission" date="2019-01" db="EMBL/GenBank/DDBJ databases">
        <title>Weissella sp. nov., a novel lactic acid bacterium isolated from animal feces.</title>
        <authorList>
            <person name="Wang L.-T."/>
        </authorList>
    </citation>
    <scope>NUCLEOTIDE SEQUENCE [LARGE SCALE GENOMIC DNA]</scope>
    <source>
        <strain evidence="8 9">8H-2</strain>
    </source>
</reference>
<evidence type="ECO:0000259" key="5">
    <source>
        <dbReference type="Pfam" id="PF14490"/>
    </source>
</evidence>
<feature type="domain" description="ATP-dependent RecD2 DNA helicase-like helix-hairpin-helix" evidence="5">
    <location>
        <begin position="167"/>
        <end position="256"/>
    </location>
</feature>
<accession>A0A6C2C804</accession>
<dbReference type="PANTHER" id="PTHR43788:SF6">
    <property type="entry name" value="DNA HELICASE B"/>
    <property type="match status" value="1"/>
</dbReference>
<protein>
    <recommendedName>
        <fullName evidence="3">ATP-dependent RecD2 DNA helicase</fullName>
        <ecNumber evidence="3">5.6.2.3</ecNumber>
    </recommendedName>
    <alternativeName>
        <fullName evidence="3">DNA 5'-3' helicase subunit RecD2</fullName>
    </alternativeName>
</protein>
<evidence type="ECO:0000259" key="7">
    <source>
        <dbReference type="Pfam" id="PF23139"/>
    </source>
</evidence>
<dbReference type="NCBIfam" id="TIGR01448">
    <property type="entry name" value="recD_rel"/>
    <property type="match status" value="1"/>
</dbReference>
<keyword evidence="3 8" id="KW-0347">Helicase</keyword>
<keyword evidence="9" id="KW-1185">Reference proteome</keyword>
<dbReference type="InterPro" id="IPR041451">
    <property type="entry name" value="RecD2_SH13"/>
</dbReference>
<dbReference type="GO" id="GO:0016787">
    <property type="term" value="F:hydrolase activity"/>
    <property type="evidence" value="ECO:0007669"/>
    <property type="project" value="UniProtKB-KW"/>
</dbReference>
<feature type="domain" description="ATP-dependent RecD2 DNA helicase SH3" evidence="6">
    <location>
        <begin position="595"/>
        <end position="657"/>
    </location>
</feature>
<evidence type="ECO:0000256" key="1">
    <source>
        <dbReference type="ARBA" id="ARBA00022741"/>
    </source>
</evidence>
<dbReference type="InterPro" id="IPR027417">
    <property type="entry name" value="P-loop_NTPase"/>
</dbReference>
<dbReference type="Pfam" id="PF13245">
    <property type="entry name" value="AAA_19"/>
    <property type="match status" value="1"/>
</dbReference>